<feature type="transmembrane region" description="Helical" evidence="2">
    <location>
        <begin position="198"/>
        <end position="219"/>
    </location>
</feature>
<dbReference type="AlphaFoldDB" id="A0AAE0ZWX1"/>
<gene>
    <name evidence="3" type="ORF">RRG08_023764</name>
</gene>
<feature type="transmembrane region" description="Helical" evidence="2">
    <location>
        <begin position="313"/>
        <end position="334"/>
    </location>
</feature>
<feature type="transmembrane region" description="Helical" evidence="2">
    <location>
        <begin position="75"/>
        <end position="93"/>
    </location>
</feature>
<keyword evidence="2" id="KW-0472">Membrane</keyword>
<protein>
    <recommendedName>
        <fullName evidence="5">Transmembrane protein 135 N-terminal domain-containing protein</fullName>
    </recommendedName>
</protein>
<dbReference type="EMBL" id="JAWDGP010003216">
    <property type="protein sequence ID" value="KAK3776411.1"/>
    <property type="molecule type" value="Genomic_DNA"/>
</dbReference>
<name>A0AAE0ZWX1_9GAST</name>
<accession>A0AAE0ZWX1</accession>
<feature type="compositionally biased region" description="Basic and acidic residues" evidence="1">
    <location>
        <begin position="446"/>
        <end position="463"/>
    </location>
</feature>
<dbReference type="InterPro" id="IPR026749">
    <property type="entry name" value="Tmem135"/>
</dbReference>
<dbReference type="PANTHER" id="PTHR12459:SF6">
    <property type="entry name" value="GB|AAD46013.1"/>
    <property type="match status" value="1"/>
</dbReference>
<dbReference type="Proteomes" id="UP001283361">
    <property type="component" value="Unassembled WGS sequence"/>
</dbReference>
<comment type="caution">
    <text evidence="3">The sequence shown here is derived from an EMBL/GenBank/DDBJ whole genome shotgun (WGS) entry which is preliminary data.</text>
</comment>
<sequence>MAGLNGTSKNDAHQGENGRHPKEMDPSVFFSTNYQNGHGANNSSNWKEKCVKRRALNEQECWELATESVMRLSKGFFSGVGLYAGVRIVTALLKNPFRKSVPVIWQGIMSRDCAAVAGFLGLYPSVYHLLLKLLIRYRGCKDGWNYGLAGGVGGLSVALLDSSRRQTLAFFTLSRALGAGISTLVTRGYLKNIPFFEVGVFSACVSLIVYCTAMTPQYLHRGYYMSILKWSRDYTDARLTRAFREPGPRFLTCAEIGLHEGSCTMHRVKDLLLSLSGFAKLYLPIHLIPVLIFKRALILNRPIFVLFSLAKNLALSTAFLGLMVFLAKIVICLLRNAVHRPPPLHSFIPAVAGAVCGLALLLERFSRRKELALFVIPHVLNILYVAAQKSHVLKPFLRLPHGFTLVFALSMTSVMHAYEREPQSLTLLINGILRFFFGPSSNSMRVSKDSNKIKPEKENKREIQSPGQDDSGKDNFFGSDLTKSIHLDSNRSKHLDSNVCCISGLTLKHIRNKVRKAFLMMSNISIIDSNSRQRPLPLV</sequence>
<evidence type="ECO:0008006" key="5">
    <source>
        <dbReference type="Google" id="ProtNLM"/>
    </source>
</evidence>
<keyword evidence="2" id="KW-0812">Transmembrane</keyword>
<feature type="transmembrane region" description="Helical" evidence="2">
    <location>
        <begin position="346"/>
        <end position="365"/>
    </location>
</feature>
<keyword evidence="2" id="KW-1133">Transmembrane helix</keyword>
<feature type="compositionally biased region" description="Basic and acidic residues" evidence="1">
    <location>
        <begin position="10"/>
        <end position="25"/>
    </location>
</feature>
<evidence type="ECO:0000256" key="2">
    <source>
        <dbReference type="SAM" id="Phobius"/>
    </source>
</evidence>
<dbReference type="PANTHER" id="PTHR12459">
    <property type="entry name" value="TRANSMEMBRANE PROTEIN 135-RELATED"/>
    <property type="match status" value="1"/>
</dbReference>
<feature type="transmembrane region" description="Helical" evidence="2">
    <location>
        <begin position="113"/>
        <end position="131"/>
    </location>
</feature>
<keyword evidence="4" id="KW-1185">Reference proteome</keyword>
<evidence type="ECO:0000313" key="3">
    <source>
        <dbReference type="EMBL" id="KAK3776411.1"/>
    </source>
</evidence>
<feature type="transmembrane region" description="Helical" evidence="2">
    <location>
        <begin position="143"/>
        <end position="160"/>
    </location>
</feature>
<evidence type="ECO:0000256" key="1">
    <source>
        <dbReference type="SAM" id="MobiDB-lite"/>
    </source>
</evidence>
<feature type="region of interest" description="Disordered" evidence="1">
    <location>
        <begin position="1"/>
        <end position="27"/>
    </location>
</feature>
<organism evidence="3 4">
    <name type="scientific">Elysia crispata</name>
    <name type="common">lettuce slug</name>
    <dbReference type="NCBI Taxonomy" id="231223"/>
    <lineage>
        <taxon>Eukaryota</taxon>
        <taxon>Metazoa</taxon>
        <taxon>Spiralia</taxon>
        <taxon>Lophotrochozoa</taxon>
        <taxon>Mollusca</taxon>
        <taxon>Gastropoda</taxon>
        <taxon>Heterobranchia</taxon>
        <taxon>Euthyneura</taxon>
        <taxon>Panpulmonata</taxon>
        <taxon>Sacoglossa</taxon>
        <taxon>Placobranchoidea</taxon>
        <taxon>Plakobranchidae</taxon>
        <taxon>Elysia</taxon>
    </lineage>
</organism>
<feature type="region of interest" description="Disordered" evidence="1">
    <location>
        <begin position="443"/>
        <end position="474"/>
    </location>
</feature>
<reference evidence="3" key="1">
    <citation type="journal article" date="2023" name="G3 (Bethesda)">
        <title>A reference genome for the long-term kleptoplast-retaining sea slug Elysia crispata morphotype clarki.</title>
        <authorList>
            <person name="Eastman K.E."/>
            <person name="Pendleton A.L."/>
            <person name="Shaikh M.A."/>
            <person name="Suttiyut T."/>
            <person name="Ogas R."/>
            <person name="Tomko P."/>
            <person name="Gavelis G."/>
            <person name="Widhalm J.R."/>
            <person name="Wisecaver J.H."/>
        </authorList>
    </citation>
    <scope>NUCLEOTIDE SEQUENCE</scope>
    <source>
        <strain evidence="3">ECLA1</strain>
    </source>
</reference>
<evidence type="ECO:0000313" key="4">
    <source>
        <dbReference type="Proteomes" id="UP001283361"/>
    </source>
</evidence>
<feature type="transmembrane region" description="Helical" evidence="2">
    <location>
        <begin position="271"/>
        <end position="293"/>
    </location>
</feature>
<proteinExistence type="predicted"/>